<dbReference type="Proteomes" id="UP000002696">
    <property type="component" value="Chromosome"/>
</dbReference>
<feature type="domain" description="GAF" evidence="2">
    <location>
        <begin position="70"/>
        <end position="200"/>
    </location>
</feature>
<dbReference type="OrthoDB" id="9805953at2"/>
<dbReference type="eggNOG" id="COG3284">
    <property type="taxonomic scope" value="Bacteria"/>
</dbReference>
<feature type="compositionally biased region" description="Basic and acidic residues" evidence="1">
    <location>
        <begin position="1"/>
        <end position="18"/>
    </location>
</feature>
<dbReference type="KEGG" id="bsb:Bresu_2006"/>
<evidence type="ECO:0000259" key="2">
    <source>
        <dbReference type="Pfam" id="PF01590"/>
    </source>
</evidence>
<dbReference type="PRINTS" id="PR01590">
    <property type="entry name" value="HTHFIS"/>
</dbReference>
<dbReference type="Gene3D" id="1.10.10.60">
    <property type="entry name" value="Homeodomain-like"/>
    <property type="match status" value="1"/>
</dbReference>
<evidence type="ECO:0000256" key="1">
    <source>
        <dbReference type="SAM" id="MobiDB-lite"/>
    </source>
</evidence>
<dbReference type="BioCyc" id="BSUB633149:G1GM8-2004-MONOMER"/>
<dbReference type="Pfam" id="PF01590">
    <property type="entry name" value="GAF"/>
    <property type="match status" value="1"/>
</dbReference>
<sequence length="324" mass="34152">MAKDPEPDHPDRVRRTLDDAAGPARSALAASWRRSLTVHGLAPEDRGRARTVTDRQLQEARQAMEPLMLAAQPVLDRLFLAVGDTGCCVLLTDAQGIAVDRRGAAVDDEIFHLWGLWPGSDWSEAAEGTNGIGTALVEHRAVTIHRDQHFHTRNTALSCTTHPIHDHLGRLAGALDVSSARADATAIMLGLISNAVGDAARAIETQAFRQAFADARIVLAGGGVADGADRSAALLAVDRDDLVIGATRAARVALKITDARIAAQLPASDLLGSAAETDFSDSERGAVRRALARSGGNVSAAARALGVSRATLHRKLNRLGLSGH</sequence>
<dbReference type="STRING" id="633149.Bresu_2006"/>
<name>D9QI59_BRESC</name>
<evidence type="ECO:0000259" key="3">
    <source>
        <dbReference type="Pfam" id="PF02954"/>
    </source>
</evidence>
<dbReference type="InterPro" id="IPR003018">
    <property type="entry name" value="GAF"/>
</dbReference>
<accession>D9QI59</accession>
<evidence type="ECO:0000313" key="4">
    <source>
        <dbReference type="EMBL" id="ADL01317.1"/>
    </source>
</evidence>
<feature type="region of interest" description="Disordered" evidence="1">
    <location>
        <begin position="1"/>
        <end position="22"/>
    </location>
</feature>
<dbReference type="AlphaFoldDB" id="D9QI59"/>
<keyword evidence="5" id="KW-1185">Reference proteome</keyword>
<dbReference type="GO" id="GO:0043565">
    <property type="term" value="F:sequence-specific DNA binding"/>
    <property type="evidence" value="ECO:0007669"/>
    <property type="project" value="InterPro"/>
</dbReference>
<evidence type="ECO:0000313" key="5">
    <source>
        <dbReference type="Proteomes" id="UP000002696"/>
    </source>
</evidence>
<dbReference type="InParanoid" id="D9QI59"/>
<dbReference type="SUPFAM" id="SSF46689">
    <property type="entry name" value="Homeodomain-like"/>
    <property type="match status" value="1"/>
</dbReference>
<feature type="domain" description="DNA binding HTH" evidence="3">
    <location>
        <begin position="281"/>
        <end position="318"/>
    </location>
</feature>
<dbReference type="Pfam" id="PF02954">
    <property type="entry name" value="HTH_8"/>
    <property type="match status" value="1"/>
</dbReference>
<dbReference type="SUPFAM" id="SSF55781">
    <property type="entry name" value="GAF domain-like"/>
    <property type="match status" value="1"/>
</dbReference>
<dbReference type="HOGENOM" id="CLU_058932_0_0_5"/>
<proteinExistence type="predicted"/>
<reference evidence="5" key="1">
    <citation type="journal article" date="2011" name="J. Bacteriol.">
        <title>Genome sequences of eight morphologically diverse alphaproteobacteria.</title>
        <authorList>
            <consortium name="US DOE Joint Genome Institute"/>
            <person name="Brown P.J."/>
            <person name="Kysela D.T."/>
            <person name="Buechlein A."/>
            <person name="Hemmerich C."/>
            <person name="Brun Y.V."/>
        </authorList>
    </citation>
    <scope>NUCLEOTIDE SEQUENCE [LARGE SCALE GENOMIC DNA]</scope>
    <source>
        <strain evidence="5">ATCC 15264 / DSM 4735 / LMG 14903 / NBRC 16000 / CB 81</strain>
    </source>
</reference>
<dbReference type="EMBL" id="CP002102">
    <property type="protein sequence ID" value="ADL01317.1"/>
    <property type="molecule type" value="Genomic_DNA"/>
</dbReference>
<organism evidence="4 5">
    <name type="scientific">Brevundimonas subvibrioides (strain ATCC 15264 / DSM 4735 / LMG 14903 / NBRC 16000 / CB 81)</name>
    <name type="common">Caulobacter subvibrioides</name>
    <dbReference type="NCBI Taxonomy" id="633149"/>
    <lineage>
        <taxon>Bacteria</taxon>
        <taxon>Pseudomonadati</taxon>
        <taxon>Pseudomonadota</taxon>
        <taxon>Alphaproteobacteria</taxon>
        <taxon>Caulobacterales</taxon>
        <taxon>Caulobacteraceae</taxon>
        <taxon>Brevundimonas</taxon>
    </lineage>
</organism>
<dbReference type="InterPro" id="IPR009057">
    <property type="entry name" value="Homeodomain-like_sf"/>
</dbReference>
<dbReference type="InterPro" id="IPR029016">
    <property type="entry name" value="GAF-like_dom_sf"/>
</dbReference>
<gene>
    <name evidence="4" type="ordered locus">Bresu_2006</name>
</gene>
<dbReference type="Gene3D" id="3.30.450.40">
    <property type="match status" value="1"/>
</dbReference>
<dbReference type="InterPro" id="IPR002197">
    <property type="entry name" value="HTH_Fis"/>
</dbReference>
<protein>
    <submittedName>
        <fullName evidence="4">Transcriptional regulator, Fis family</fullName>
    </submittedName>
</protein>